<dbReference type="GO" id="GO:0000776">
    <property type="term" value="C:kinetochore"/>
    <property type="evidence" value="ECO:0007669"/>
    <property type="project" value="InterPro"/>
</dbReference>
<comment type="caution">
    <text evidence="4">The sequence shown here is derived from an EMBL/GenBank/DDBJ whole genome shotgun (WGS) entry which is preliminary data.</text>
</comment>
<dbReference type="GO" id="GO:0051315">
    <property type="term" value="P:attachment of mitotic spindle microtubules to kinetochore"/>
    <property type="evidence" value="ECO:0007669"/>
    <property type="project" value="TreeGrafter"/>
</dbReference>
<dbReference type="PANTHER" id="PTHR37329:SF1">
    <property type="entry name" value="KINETOCHORE PROTEIN SOS7"/>
    <property type="match status" value="1"/>
</dbReference>
<dbReference type="Pfam" id="PF20882">
    <property type="entry name" value="Sos7"/>
    <property type="match status" value="1"/>
</dbReference>
<gene>
    <name evidence="4" type="ORF">GQ26_0092270</name>
</gene>
<protein>
    <submittedName>
        <fullName evidence="4">WD repeat-containing protein 65</fullName>
    </submittedName>
</protein>
<dbReference type="AlphaFoldDB" id="A0A093VI22"/>
<evidence type="ECO:0000256" key="2">
    <source>
        <dbReference type="SAM" id="MobiDB-lite"/>
    </source>
</evidence>
<feature type="compositionally biased region" description="Basic and acidic residues" evidence="2">
    <location>
        <begin position="254"/>
        <end position="270"/>
    </location>
</feature>
<dbReference type="GO" id="GO:0034501">
    <property type="term" value="P:protein localization to kinetochore"/>
    <property type="evidence" value="ECO:0007669"/>
    <property type="project" value="InterPro"/>
</dbReference>
<dbReference type="PANTHER" id="PTHR37329">
    <property type="entry name" value="KINETOCHORE PROTEIN SOS7"/>
    <property type="match status" value="1"/>
</dbReference>
<feature type="coiled-coil region" evidence="1">
    <location>
        <begin position="114"/>
        <end position="183"/>
    </location>
</feature>
<accession>A0A093VI22</accession>
<dbReference type="InterPro" id="IPR048781">
    <property type="entry name" value="Sos7_CC"/>
</dbReference>
<feature type="domain" description="Kinetochore protein Sos7 coiled-coil" evidence="3">
    <location>
        <begin position="79"/>
        <end position="153"/>
    </location>
</feature>
<organism evidence="4">
    <name type="scientific">Talaromyces marneffei PM1</name>
    <dbReference type="NCBI Taxonomy" id="1077442"/>
    <lineage>
        <taxon>Eukaryota</taxon>
        <taxon>Fungi</taxon>
        <taxon>Dikarya</taxon>
        <taxon>Ascomycota</taxon>
        <taxon>Pezizomycotina</taxon>
        <taxon>Eurotiomycetes</taxon>
        <taxon>Eurotiomycetidae</taxon>
        <taxon>Eurotiales</taxon>
        <taxon>Trichocomaceae</taxon>
        <taxon>Talaromyces</taxon>
        <taxon>Talaromyces sect. Talaromyces</taxon>
    </lineage>
</organism>
<dbReference type="eggNOG" id="ENOG502S6XI">
    <property type="taxonomic scope" value="Eukaryota"/>
</dbReference>
<evidence type="ECO:0000259" key="3">
    <source>
        <dbReference type="Pfam" id="PF20882"/>
    </source>
</evidence>
<evidence type="ECO:0000313" key="4">
    <source>
        <dbReference type="EMBL" id="KFX49629.1"/>
    </source>
</evidence>
<sequence>MAPSLSPAEAFEKIQELQRGQDVESSTLAILRISEPITSSLDVDGIPRLPSKRASDASIVSDENPTPASLEADLTHYKELFSKLRFSYLEQVTKEKFLRGIVGDPPLIVGHNENVELEATLAEAKQQLQQRKDEVRVMVEEMEKTGRDLARRYQNIQIETTKLSELPEEIAQLEQTIASLKQSQAVYAAASDPHNTSSSPNLSLPATLKLLAEREAELAAIDRQIASLQNTLPRKTREAEAMERELGVLERRKSDAIGQAREAERKKLEGESDGLEEMGRWYRGAEATLKKLIDVEN</sequence>
<reference evidence="4" key="1">
    <citation type="journal article" date="2014" name="PLoS Genet.">
        <title>Signature Gene Expression Reveals Novel Clues to the Molecular Mechanisms of Dimorphic Transition in Penicillium marneffei.</title>
        <authorList>
            <person name="Yang E."/>
            <person name="Wang G."/>
            <person name="Cai J."/>
            <person name="Woo P.C."/>
            <person name="Lau S.K."/>
            <person name="Yuen K.-Y."/>
            <person name="Chow W.-N."/>
            <person name="Lin X."/>
        </authorList>
    </citation>
    <scope>NUCLEOTIDE SEQUENCE [LARGE SCALE GENOMIC DNA]</scope>
    <source>
        <strain evidence="4">PM1</strain>
    </source>
</reference>
<proteinExistence type="predicted"/>
<feature type="region of interest" description="Disordered" evidence="2">
    <location>
        <begin position="44"/>
        <end position="67"/>
    </location>
</feature>
<feature type="region of interest" description="Disordered" evidence="2">
    <location>
        <begin position="254"/>
        <end position="275"/>
    </location>
</feature>
<dbReference type="HOGENOM" id="CLU_060160_0_0_1"/>
<dbReference type="EMBL" id="JPOX01000009">
    <property type="protein sequence ID" value="KFX49629.1"/>
    <property type="molecule type" value="Genomic_DNA"/>
</dbReference>
<evidence type="ECO:0000256" key="1">
    <source>
        <dbReference type="SAM" id="Coils"/>
    </source>
</evidence>
<name>A0A093VI22_TALMA</name>
<dbReference type="InterPro" id="IPR037475">
    <property type="entry name" value="Sos7"/>
</dbReference>
<keyword evidence="1" id="KW-0175">Coiled coil</keyword>